<keyword evidence="1" id="KW-1133">Transmembrane helix</keyword>
<evidence type="ECO:0008006" key="4">
    <source>
        <dbReference type="Google" id="ProtNLM"/>
    </source>
</evidence>
<dbReference type="PATRIC" id="fig|1280949.3.peg.1356"/>
<dbReference type="eggNOG" id="ENOG50334FU">
    <property type="taxonomic scope" value="Bacteria"/>
</dbReference>
<accession>A0A069E5U3</accession>
<feature type="transmembrane region" description="Helical" evidence="1">
    <location>
        <begin position="50"/>
        <end position="67"/>
    </location>
</feature>
<dbReference type="RefSeq" id="WP_035570118.1">
    <property type="nucleotide sequence ID" value="NZ_ARYH01000001.1"/>
</dbReference>
<reference evidence="2 3" key="1">
    <citation type="journal article" date="2014" name="Antonie Van Leeuwenhoek">
        <title>Hyphomonas beringensis sp. nov. and Hyphomonas chukchiensis sp. nov., isolated from surface seawater of the Bering Sea and Chukchi Sea.</title>
        <authorList>
            <person name="Li C."/>
            <person name="Lai Q."/>
            <person name="Li G."/>
            <person name="Dong C."/>
            <person name="Wang J."/>
            <person name="Liao Y."/>
            <person name="Shao Z."/>
        </authorList>
    </citation>
    <scope>NUCLEOTIDE SEQUENCE [LARGE SCALE GENOMIC DNA]</scope>
    <source>
        <strain evidence="2 3">MHS-3</strain>
    </source>
</reference>
<name>A0A069E5U3_9PROT</name>
<keyword evidence="1" id="KW-0472">Membrane</keyword>
<keyword evidence="3" id="KW-1185">Reference proteome</keyword>
<evidence type="ECO:0000313" key="3">
    <source>
        <dbReference type="Proteomes" id="UP000027446"/>
    </source>
</evidence>
<dbReference type="Pfam" id="PF11196">
    <property type="entry name" value="DUF2834"/>
    <property type="match status" value="1"/>
</dbReference>
<dbReference type="OrthoDB" id="8479544at2"/>
<dbReference type="InterPro" id="IPR021362">
    <property type="entry name" value="DUF2834"/>
</dbReference>
<protein>
    <recommendedName>
        <fullName evidence="4">DUF2834 domain-containing protein</fullName>
    </recommendedName>
</protein>
<organism evidence="2 3">
    <name type="scientific">Hyphomonas adhaerens MHS-3</name>
    <dbReference type="NCBI Taxonomy" id="1280949"/>
    <lineage>
        <taxon>Bacteria</taxon>
        <taxon>Pseudomonadati</taxon>
        <taxon>Pseudomonadota</taxon>
        <taxon>Alphaproteobacteria</taxon>
        <taxon>Hyphomonadales</taxon>
        <taxon>Hyphomonadaceae</taxon>
        <taxon>Hyphomonas</taxon>
    </lineage>
</organism>
<evidence type="ECO:0000313" key="2">
    <source>
        <dbReference type="EMBL" id="KCZ85344.1"/>
    </source>
</evidence>
<dbReference type="STRING" id="1280949.HAD_06665"/>
<evidence type="ECO:0000256" key="1">
    <source>
        <dbReference type="SAM" id="Phobius"/>
    </source>
</evidence>
<feature type="transmembrane region" description="Helical" evidence="1">
    <location>
        <begin position="9"/>
        <end position="30"/>
    </location>
</feature>
<feature type="transmembrane region" description="Helical" evidence="1">
    <location>
        <begin position="79"/>
        <end position="100"/>
    </location>
</feature>
<comment type="caution">
    <text evidence="2">The sequence shown here is derived from an EMBL/GenBank/DDBJ whole genome shotgun (WGS) entry which is preliminary data.</text>
</comment>
<dbReference type="EMBL" id="ARYH01000001">
    <property type="protein sequence ID" value="KCZ85344.1"/>
    <property type="molecule type" value="Genomic_DNA"/>
</dbReference>
<dbReference type="Proteomes" id="UP000027446">
    <property type="component" value="Unassembled WGS sequence"/>
</dbReference>
<dbReference type="AlphaFoldDB" id="A0A069E5U3"/>
<proteinExistence type="predicted"/>
<gene>
    <name evidence="2" type="ORF">HAD_06665</name>
</gene>
<keyword evidence="1" id="KW-0812">Transmembrane</keyword>
<sequence>MSKTFFEASVLLVGAAFTIAFGVIVVPALIESGDIAGAFAAGFVNPFASGYSLDTILCAVILMVWVLHERSALGIRHGWVAIPLSIIPGVASAFAVYLVIRSRQLNARS</sequence>